<dbReference type="PROSITE" id="PS00211">
    <property type="entry name" value="ABC_TRANSPORTER_1"/>
    <property type="match status" value="1"/>
</dbReference>
<dbReference type="AlphaFoldDB" id="A0A4R8WWJ8"/>
<keyword evidence="2" id="KW-0677">Repeat</keyword>
<dbReference type="InterPro" id="IPR027417">
    <property type="entry name" value="P-loop_NTPase"/>
</dbReference>
<reference evidence="6 7" key="1">
    <citation type="submission" date="2019-03" db="EMBL/GenBank/DDBJ databases">
        <title>Genomics of glacier-inhabiting Cryobacterium strains.</title>
        <authorList>
            <person name="Liu Q."/>
            <person name="Xin Y.-H."/>
        </authorList>
    </citation>
    <scope>NUCLEOTIDE SEQUENCE [LARGE SCALE GENOMIC DNA]</scope>
    <source>
        <strain evidence="6 7">MDT1-3</strain>
    </source>
</reference>
<dbReference type="CDD" id="cd03216">
    <property type="entry name" value="ABC_Carb_Monos_I"/>
    <property type="match status" value="1"/>
</dbReference>
<dbReference type="CDD" id="cd03215">
    <property type="entry name" value="ABC_Carb_Monos_II"/>
    <property type="match status" value="1"/>
</dbReference>
<evidence type="ECO:0000313" key="6">
    <source>
        <dbReference type="EMBL" id="TFC19732.1"/>
    </source>
</evidence>
<dbReference type="Gene3D" id="3.40.50.300">
    <property type="entry name" value="P-loop containing nucleotide triphosphate hydrolases"/>
    <property type="match status" value="2"/>
</dbReference>
<dbReference type="InterPro" id="IPR017871">
    <property type="entry name" value="ABC_transporter-like_CS"/>
</dbReference>
<evidence type="ECO:0000259" key="5">
    <source>
        <dbReference type="PROSITE" id="PS50893"/>
    </source>
</evidence>
<keyword evidence="1" id="KW-0813">Transport</keyword>
<dbReference type="GO" id="GO:0016887">
    <property type="term" value="F:ATP hydrolysis activity"/>
    <property type="evidence" value="ECO:0007669"/>
    <property type="project" value="InterPro"/>
</dbReference>
<gene>
    <name evidence="6" type="ORF">E3O19_01870</name>
</gene>
<dbReference type="PANTHER" id="PTHR43790:SF9">
    <property type="entry name" value="GALACTOFURANOSE TRANSPORTER ATP-BINDING PROTEIN YTFR"/>
    <property type="match status" value="1"/>
</dbReference>
<keyword evidence="4 6" id="KW-0067">ATP-binding</keyword>
<name>A0A4R8WWJ8_9MICO</name>
<evidence type="ECO:0000256" key="2">
    <source>
        <dbReference type="ARBA" id="ARBA00022737"/>
    </source>
</evidence>
<evidence type="ECO:0000256" key="3">
    <source>
        <dbReference type="ARBA" id="ARBA00022741"/>
    </source>
</evidence>
<evidence type="ECO:0000256" key="4">
    <source>
        <dbReference type="ARBA" id="ARBA00022840"/>
    </source>
</evidence>
<dbReference type="SMART" id="SM00382">
    <property type="entry name" value="AAA"/>
    <property type="match status" value="2"/>
</dbReference>
<protein>
    <submittedName>
        <fullName evidence="6">Sugar ABC transporter ATP-binding protein</fullName>
    </submittedName>
</protein>
<feature type="domain" description="ABC transporter" evidence="5">
    <location>
        <begin position="260"/>
        <end position="503"/>
    </location>
</feature>
<comment type="caution">
    <text evidence="6">The sequence shown here is derived from an EMBL/GenBank/DDBJ whole genome shotgun (WGS) entry which is preliminary data.</text>
</comment>
<keyword evidence="3" id="KW-0547">Nucleotide-binding</keyword>
<dbReference type="OrthoDB" id="7757085at2"/>
<dbReference type="GO" id="GO:0005524">
    <property type="term" value="F:ATP binding"/>
    <property type="evidence" value="ECO:0007669"/>
    <property type="project" value="UniProtKB-KW"/>
</dbReference>
<dbReference type="RefSeq" id="WP_134564927.1">
    <property type="nucleotide sequence ID" value="NZ_SOFP01000010.1"/>
</dbReference>
<dbReference type="InterPro" id="IPR003439">
    <property type="entry name" value="ABC_transporter-like_ATP-bd"/>
</dbReference>
<proteinExistence type="predicted"/>
<dbReference type="PROSITE" id="PS50893">
    <property type="entry name" value="ABC_TRANSPORTER_2"/>
    <property type="match status" value="2"/>
</dbReference>
<dbReference type="InterPro" id="IPR003593">
    <property type="entry name" value="AAA+_ATPase"/>
</dbReference>
<dbReference type="InterPro" id="IPR050107">
    <property type="entry name" value="ABC_carbohydrate_import_ATPase"/>
</dbReference>
<feature type="domain" description="ABC transporter" evidence="5">
    <location>
        <begin position="12"/>
        <end position="247"/>
    </location>
</feature>
<dbReference type="Pfam" id="PF00005">
    <property type="entry name" value="ABC_tran"/>
    <property type="match status" value="2"/>
</dbReference>
<organism evidence="6 7">
    <name type="scientific">Cryobacterium algoritolerans</name>
    <dbReference type="NCBI Taxonomy" id="1259184"/>
    <lineage>
        <taxon>Bacteria</taxon>
        <taxon>Bacillati</taxon>
        <taxon>Actinomycetota</taxon>
        <taxon>Actinomycetes</taxon>
        <taxon>Micrococcales</taxon>
        <taxon>Microbacteriaceae</taxon>
        <taxon>Cryobacterium</taxon>
    </lineage>
</organism>
<dbReference type="EMBL" id="SOFP01000010">
    <property type="protein sequence ID" value="TFC19732.1"/>
    <property type="molecule type" value="Genomic_DNA"/>
</dbReference>
<accession>A0A4R8WWJ8</accession>
<dbReference type="PANTHER" id="PTHR43790">
    <property type="entry name" value="CARBOHYDRATE TRANSPORT ATP-BINDING PROTEIN MG119-RELATED"/>
    <property type="match status" value="1"/>
</dbReference>
<keyword evidence="7" id="KW-1185">Reference proteome</keyword>
<evidence type="ECO:0000313" key="7">
    <source>
        <dbReference type="Proteomes" id="UP000298412"/>
    </source>
</evidence>
<dbReference type="Proteomes" id="UP000298412">
    <property type="component" value="Unassembled WGS sequence"/>
</dbReference>
<sequence>MSTGIHETAVALSVRALTKTYPGVIALSDVSLTVREGEVYGLVGENGAGKSTLMKTITGAIQQDSGSIELWGEDLPGGDPHRAAAAGVAMIYQELTIVPEMSALANVLLGRLPSRLGFIDRRAARREYANAARLVGMNVPASAQAGTLSTATQQLLEIMRALASGRRLVIMDEPTASLGPEDIQRLHDVIRGLKSTGHAIVYVSHDLEAVLEVCDTVTVLREGRVVETRSAADWTRRGLIGAMLGGIALDAAGTPPAQALLGPPLLRIEGLRAPGVDVSRLDILPGEIVGLAGLVGSGRTRMLRAIAGADPIEAGTLWVGDAQRSWPRTPRQAVRLGIVLAPEDRKAQGLVLDRPSAWNVALGQFGATGRRKPVLLKRLIAWARRATERVGFSSDRLGANAGTLSGGNQQKLILARLISRPVSCLLLDEPTRGIDIGAKEQIFNVTRQIAAEGRAIIWSSSDLDEVVRHSDRILVVAGGRVVAELPRGASVHDVLELSFAATTAAEHETEVAA</sequence>
<dbReference type="SUPFAM" id="SSF52540">
    <property type="entry name" value="P-loop containing nucleoside triphosphate hydrolases"/>
    <property type="match status" value="2"/>
</dbReference>
<evidence type="ECO:0000256" key="1">
    <source>
        <dbReference type="ARBA" id="ARBA00022448"/>
    </source>
</evidence>